<proteinExistence type="predicted"/>
<feature type="signal peptide" evidence="1">
    <location>
        <begin position="1"/>
        <end position="26"/>
    </location>
</feature>
<dbReference type="CDD" id="cd01830">
    <property type="entry name" value="XynE_like"/>
    <property type="match status" value="1"/>
</dbReference>
<organism evidence="3 4">
    <name type="scientific">Duganella phyllosphaerae</name>
    <dbReference type="NCBI Taxonomy" id="762836"/>
    <lineage>
        <taxon>Bacteria</taxon>
        <taxon>Pseudomonadati</taxon>
        <taxon>Pseudomonadota</taxon>
        <taxon>Betaproteobacteria</taxon>
        <taxon>Burkholderiales</taxon>
        <taxon>Oxalobacteraceae</taxon>
        <taxon>Telluria group</taxon>
        <taxon>Duganella</taxon>
    </lineage>
</organism>
<dbReference type="InterPro" id="IPR013830">
    <property type="entry name" value="SGNH_hydro"/>
</dbReference>
<keyword evidence="4" id="KW-1185">Reference proteome</keyword>
<comment type="caution">
    <text evidence="3">The sequence shown here is derived from an EMBL/GenBank/DDBJ whole genome shotgun (WGS) entry which is preliminary data.</text>
</comment>
<name>A0A1E7X4N4_9BURK</name>
<protein>
    <submittedName>
        <fullName evidence="3">GDSL-like lipase/acylhydrolase</fullName>
    </submittedName>
</protein>
<evidence type="ECO:0000256" key="1">
    <source>
        <dbReference type="SAM" id="SignalP"/>
    </source>
</evidence>
<keyword evidence="3" id="KW-0378">Hydrolase</keyword>
<reference evidence="4" key="1">
    <citation type="journal article" date="2016" name="Front. Microbiol.">
        <title>Molecular Keys to the Janthinobacterium and Duganella spp. Interaction with the Plant Pathogen Fusarium graminearum.</title>
        <authorList>
            <person name="Haack F.S."/>
            <person name="Poehlein A."/>
            <person name="Kroger C."/>
            <person name="Voigt C.A."/>
            <person name="Piepenbring M."/>
            <person name="Bode H.B."/>
            <person name="Daniel R."/>
            <person name="Schafer W."/>
            <person name="Streit W.R."/>
        </authorList>
    </citation>
    <scope>NUCLEOTIDE SEQUENCE [LARGE SCALE GENOMIC DNA]</scope>
    <source>
        <strain evidence="4">T54</strain>
    </source>
</reference>
<feature type="chain" id="PRO_5009208356" evidence="1">
    <location>
        <begin position="27"/>
        <end position="433"/>
    </location>
</feature>
<dbReference type="AlphaFoldDB" id="A0A1E7X4N4"/>
<dbReference type="Pfam" id="PF13472">
    <property type="entry name" value="Lipase_GDSL_2"/>
    <property type="match status" value="1"/>
</dbReference>
<dbReference type="GO" id="GO:0016788">
    <property type="term" value="F:hydrolase activity, acting on ester bonds"/>
    <property type="evidence" value="ECO:0007669"/>
    <property type="project" value="UniProtKB-ARBA"/>
</dbReference>
<evidence type="ECO:0000259" key="2">
    <source>
        <dbReference type="Pfam" id="PF13472"/>
    </source>
</evidence>
<evidence type="ECO:0000313" key="3">
    <source>
        <dbReference type="EMBL" id="OFA07594.1"/>
    </source>
</evidence>
<dbReference type="InterPro" id="IPR053140">
    <property type="entry name" value="GDSL_Rv0518-like"/>
</dbReference>
<dbReference type="PROSITE" id="PS51257">
    <property type="entry name" value="PROKAR_LIPOPROTEIN"/>
    <property type="match status" value="1"/>
</dbReference>
<keyword evidence="1" id="KW-0732">Signal</keyword>
<dbReference type="RefSeq" id="WP_229255252.1">
    <property type="nucleotide sequence ID" value="NZ_LROM01000059.1"/>
</dbReference>
<dbReference type="PANTHER" id="PTHR43784">
    <property type="entry name" value="GDSL-LIKE LIPASE/ACYLHYDROLASE, PUTATIVE (AFU_ORTHOLOGUE AFUA_2G00820)-RELATED"/>
    <property type="match status" value="1"/>
</dbReference>
<gene>
    <name evidence="3" type="ORF">DUPY_11390</name>
</gene>
<sequence>MRSRQQGKCSKIAAALTIIFTAGVLAGCATAPDSAHDRASPTGQHWVASWGTAQLVPEAANELPAASWRDASMRQIVHLSLGGRQVRVRLTNVFGTAPLLVNAASVARAPGPGRADIDVATLQALTFDGRRAVTIPAGAEYYSDPVAIELPAGADLAISLHFPAEPARQTSHSGARTNSFLIAGNRTADATWPGAAKVARWFSIADVDVLAPHTAGALVAIGDSITDGYGVTTDGNNRWTDVLAARLRQDGMALGVVNAGIGGGRMLKDGLGPNLVSRFERDVLARAGVTHALVLIGVNDLGGLHRNTPDLPGDRQQLLADLRLAHRQLAIRARERGICLIGATVTPYVGSDYYHPEPANEADRQELNAWIRTSGVFDAVVDFDAALRDPAQPQRMAPQYDSGDHLHPSLAGYRAMAEAVPLTLLRQSCRSRP</sequence>
<dbReference type="InterPro" id="IPR036514">
    <property type="entry name" value="SGNH_hydro_sf"/>
</dbReference>
<dbReference type="Proteomes" id="UP000175989">
    <property type="component" value="Unassembled WGS sequence"/>
</dbReference>
<dbReference type="Gene3D" id="3.40.50.1110">
    <property type="entry name" value="SGNH hydrolase"/>
    <property type="match status" value="1"/>
</dbReference>
<dbReference type="PATRIC" id="fig|762836.4.peg.1189"/>
<accession>A0A1E7X4N4</accession>
<feature type="domain" description="SGNH hydrolase-type esterase" evidence="2">
    <location>
        <begin position="220"/>
        <end position="415"/>
    </location>
</feature>
<dbReference type="SUPFAM" id="SSF52266">
    <property type="entry name" value="SGNH hydrolase"/>
    <property type="match status" value="1"/>
</dbReference>
<dbReference type="PANTHER" id="PTHR43784:SF2">
    <property type="entry name" value="GDSL-LIKE LIPASE_ACYLHYDROLASE, PUTATIVE (AFU_ORTHOLOGUE AFUA_2G00820)-RELATED"/>
    <property type="match status" value="1"/>
</dbReference>
<evidence type="ECO:0000313" key="4">
    <source>
        <dbReference type="Proteomes" id="UP000175989"/>
    </source>
</evidence>
<dbReference type="EMBL" id="LROM01000059">
    <property type="protein sequence ID" value="OFA07594.1"/>
    <property type="molecule type" value="Genomic_DNA"/>
</dbReference>